<dbReference type="InterPro" id="IPR011701">
    <property type="entry name" value="MFS"/>
</dbReference>
<keyword evidence="3 5" id="KW-1133">Transmembrane helix</keyword>
<dbReference type="InterPro" id="IPR051068">
    <property type="entry name" value="MFS_Domain-Containing_Protein"/>
</dbReference>
<comment type="caution">
    <text evidence="7">The sequence shown here is derived from an EMBL/GenBank/DDBJ whole genome shotgun (WGS) entry which is preliminary data.</text>
</comment>
<evidence type="ECO:0000256" key="5">
    <source>
        <dbReference type="SAM" id="Phobius"/>
    </source>
</evidence>
<evidence type="ECO:0000256" key="1">
    <source>
        <dbReference type="ARBA" id="ARBA00004141"/>
    </source>
</evidence>
<dbReference type="Pfam" id="PF07690">
    <property type="entry name" value="MFS_1"/>
    <property type="match status" value="1"/>
</dbReference>
<keyword evidence="2 5" id="KW-0812">Transmembrane</keyword>
<dbReference type="GO" id="GO:0005765">
    <property type="term" value="C:lysosomal membrane"/>
    <property type="evidence" value="ECO:0007669"/>
    <property type="project" value="TreeGrafter"/>
</dbReference>
<dbReference type="Gene3D" id="1.20.1250.20">
    <property type="entry name" value="MFS general substrate transporter like domains"/>
    <property type="match status" value="1"/>
</dbReference>
<evidence type="ECO:0000256" key="2">
    <source>
        <dbReference type="ARBA" id="ARBA00022692"/>
    </source>
</evidence>
<accession>A0AAV5W807</accession>
<feature type="transmembrane region" description="Helical" evidence="5">
    <location>
        <begin position="79"/>
        <end position="98"/>
    </location>
</feature>
<dbReference type="PANTHER" id="PTHR23510:SF25">
    <property type="entry name" value="MFS DOMAIN-CONTAINING PROTEIN"/>
    <property type="match status" value="1"/>
</dbReference>
<keyword evidence="6" id="KW-0732">Signal</keyword>
<feature type="chain" id="PRO_5043316199" description="Membrane transporter" evidence="6">
    <location>
        <begin position="24"/>
        <end position="264"/>
    </location>
</feature>
<proteinExistence type="predicted"/>
<feature type="signal peptide" evidence="6">
    <location>
        <begin position="1"/>
        <end position="23"/>
    </location>
</feature>
<dbReference type="PANTHER" id="PTHR23510">
    <property type="entry name" value="INNER MEMBRANE TRANSPORT PROTEIN YAJR"/>
    <property type="match status" value="1"/>
</dbReference>
<keyword evidence="8" id="KW-1185">Reference proteome</keyword>
<feature type="transmembrane region" description="Helical" evidence="5">
    <location>
        <begin position="104"/>
        <end position="127"/>
    </location>
</feature>
<gene>
    <name evidence="7" type="ORF">PFISCL1PPCAC_18228</name>
</gene>
<feature type="non-terminal residue" evidence="7">
    <location>
        <position position="264"/>
    </location>
</feature>
<keyword evidence="4 5" id="KW-0472">Membrane</keyword>
<evidence type="ECO:0000313" key="8">
    <source>
        <dbReference type="Proteomes" id="UP001432322"/>
    </source>
</evidence>
<comment type="subcellular location">
    <subcellularLocation>
        <location evidence="1">Membrane</location>
        <topology evidence="1">Multi-pass membrane protein</topology>
    </subcellularLocation>
</comment>
<dbReference type="SUPFAM" id="SSF103473">
    <property type="entry name" value="MFS general substrate transporter"/>
    <property type="match status" value="1"/>
</dbReference>
<organism evidence="7 8">
    <name type="scientific">Pristionchus fissidentatus</name>
    <dbReference type="NCBI Taxonomy" id="1538716"/>
    <lineage>
        <taxon>Eukaryota</taxon>
        <taxon>Metazoa</taxon>
        <taxon>Ecdysozoa</taxon>
        <taxon>Nematoda</taxon>
        <taxon>Chromadorea</taxon>
        <taxon>Rhabditida</taxon>
        <taxon>Rhabditina</taxon>
        <taxon>Diplogasteromorpha</taxon>
        <taxon>Diplogasteroidea</taxon>
        <taxon>Neodiplogasteridae</taxon>
        <taxon>Pristionchus</taxon>
    </lineage>
</organism>
<feature type="transmembrane region" description="Helical" evidence="5">
    <location>
        <begin position="184"/>
        <end position="203"/>
    </location>
</feature>
<dbReference type="GO" id="GO:0022857">
    <property type="term" value="F:transmembrane transporter activity"/>
    <property type="evidence" value="ECO:0007669"/>
    <property type="project" value="InterPro"/>
</dbReference>
<dbReference type="AlphaFoldDB" id="A0AAV5W807"/>
<sequence length="264" mass="29128">FTWAEWRRPVIAVILTFLCSVESSMLGVGEWPYMSTIDHDATSSFYGISTAVSKASHAICAFGFAIWAQRISAIKIPMVVGRCITLVACIMYILVEFIPVNRRWWMMACYLLFGVGFGTSPLLRSYIARHTSEENRSTAYALQSGATVLSVVVGPIAQIAFSWLPYPGAYVIAPNIKINIFTAPIWFAVITNIIAIVLALVTLDDPKKDEEITASPPPSKACFSFSSISEKFAHLRSHNLPWQLIILVIFEKIVSQLAVGTMAA</sequence>
<dbReference type="InterPro" id="IPR036259">
    <property type="entry name" value="MFS_trans_sf"/>
</dbReference>
<evidence type="ECO:0000256" key="4">
    <source>
        <dbReference type="ARBA" id="ARBA00023136"/>
    </source>
</evidence>
<dbReference type="EMBL" id="BTSY01000005">
    <property type="protein sequence ID" value="GMT26931.1"/>
    <property type="molecule type" value="Genomic_DNA"/>
</dbReference>
<reference evidence="7" key="1">
    <citation type="submission" date="2023-10" db="EMBL/GenBank/DDBJ databases">
        <title>Genome assembly of Pristionchus species.</title>
        <authorList>
            <person name="Yoshida K."/>
            <person name="Sommer R.J."/>
        </authorList>
    </citation>
    <scope>NUCLEOTIDE SEQUENCE</scope>
    <source>
        <strain evidence="7">RS5133</strain>
    </source>
</reference>
<protein>
    <recommendedName>
        <fullName evidence="9">Membrane transporter</fullName>
    </recommendedName>
</protein>
<name>A0AAV5W807_9BILA</name>
<evidence type="ECO:0000256" key="3">
    <source>
        <dbReference type="ARBA" id="ARBA00022989"/>
    </source>
</evidence>
<evidence type="ECO:0008006" key="9">
    <source>
        <dbReference type="Google" id="ProtNLM"/>
    </source>
</evidence>
<evidence type="ECO:0000256" key="6">
    <source>
        <dbReference type="SAM" id="SignalP"/>
    </source>
</evidence>
<dbReference type="Proteomes" id="UP001432322">
    <property type="component" value="Unassembled WGS sequence"/>
</dbReference>
<feature type="transmembrane region" description="Helical" evidence="5">
    <location>
        <begin position="45"/>
        <end position="67"/>
    </location>
</feature>
<feature type="transmembrane region" description="Helical" evidence="5">
    <location>
        <begin position="139"/>
        <end position="164"/>
    </location>
</feature>
<feature type="non-terminal residue" evidence="7">
    <location>
        <position position="1"/>
    </location>
</feature>
<evidence type="ECO:0000313" key="7">
    <source>
        <dbReference type="EMBL" id="GMT26931.1"/>
    </source>
</evidence>